<feature type="region of interest" description="Disordered" evidence="1">
    <location>
        <begin position="148"/>
        <end position="175"/>
    </location>
</feature>
<evidence type="ECO:0000313" key="2">
    <source>
        <dbReference type="EMBL" id="KYB29518.1"/>
    </source>
</evidence>
<accession>A0A139WNB1</accession>
<dbReference type="SUPFAM" id="SSF53098">
    <property type="entry name" value="Ribonuclease H-like"/>
    <property type="match status" value="1"/>
</dbReference>
<dbReference type="Proteomes" id="UP000007266">
    <property type="component" value="Linkage group 2"/>
</dbReference>
<evidence type="ECO:0000313" key="3">
    <source>
        <dbReference type="Proteomes" id="UP000007266"/>
    </source>
</evidence>
<keyword evidence="3" id="KW-1185">Reference proteome</keyword>
<name>A0A139WNB1_TRICA</name>
<reference evidence="2 3" key="2">
    <citation type="journal article" date="2010" name="Nucleic Acids Res.">
        <title>BeetleBase in 2010: revisions to provide comprehensive genomic information for Tribolium castaneum.</title>
        <authorList>
            <person name="Kim H.S."/>
            <person name="Murphy T."/>
            <person name="Xia J."/>
            <person name="Caragea D."/>
            <person name="Park Y."/>
            <person name="Beeman R.W."/>
            <person name="Lorenzen M.D."/>
            <person name="Butcher S."/>
            <person name="Manak J.R."/>
            <person name="Brown S.J."/>
        </authorList>
    </citation>
    <scope>GENOME REANNOTATION</scope>
    <source>
        <strain evidence="2 3">Georgia GA2</strain>
    </source>
</reference>
<reference evidence="2 3" key="1">
    <citation type="journal article" date="2008" name="Nature">
        <title>The genome of the model beetle and pest Tribolium castaneum.</title>
        <authorList>
            <consortium name="Tribolium Genome Sequencing Consortium"/>
            <person name="Richards S."/>
            <person name="Gibbs R.A."/>
            <person name="Weinstock G.M."/>
            <person name="Brown S.J."/>
            <person name="Denell R."/>
            <person name="Beeman R.W."/>
            <person name="Gibbs R."/>
            <person name="Beeman R.W."/>
            <person name="Brown S.J."/>
            <person name="Bucher G."/>
            <person name="Friedrich M."/>
            <person name="Grimmelikhuijzen C.J."/>
            <person name="Klingler M."/>
            <person name="Lorenzen M."/>
            <person name="Richards S."/>
            <person name="Roth S."/>
            <person name="Schroder R."/>
            <person name="Tautz D."/>
            <person name="Zdobnov E.M."/>
            <person name="Muzny D."/>
            <person name="Gibbs R.A."/>
            <person name="Weinstock G.M."/>
            <person name="Attaway T."/>
            <person name="Bell S."/>
            <person name="Buhay C.J."/>
            <person name="Chandrabose M.N."/>
            <person name="Chavez D."/>
            <person name="Clerk-Blankenburg K.P."/>
            <person name="Cree A."/>
            <person name="Dao M."/>
            <person name="Davis C."/>
            <person name="Chacko J."/>
            <person name="Dinh H."/>
            <person name="Dugan-Rocha S."/>
            <person name="Fowler G."/>
            <person name="Garner T.T."/>
            <person name="Garnes J."/>
            <person name="Gnirke A."/>
            <person name="Hawes A."/>
            <person name="Hernandez J."/>
            <person name="Hines S."/>
            <person name="Holder M."/>
            <person name="Hume J."/>
            <person name="Jhangiani S.N."/>
            <person name="Joshi V."/>
            <person name="Khan Z.M."/>
            <person name="Jackson L."/>
            <person name="Kovar C."/>
            <person name="Kowis A."/>
            <person name="Lee S."/>
            <person name="Lewis L.R."/>
            <person name="Margolis J."/>
            <person name="Morgan M."/>
            <person name="Nazareth L.V."/>
            <person name="Nguyen N."/>
            <person name="Okwuonu G."/>
            <person name="Parker D."/>
            <person name="Richards S."/>
            <person name="Ruiz S.J."/>
            <person name="Santibanez J."/>
            <person name="Savard J."/>
            <person name="Scherer S.E."/>
            <person name="Schneider B."/>
            <person name="Sodergren E."/>
            <person name="Tautz D."/>
            <person name="Vattahil S."/>
            <person name="Villasana D."/>
            <person name="White C.S."/>
            <person name="Wright R."/>
            <person name="Park Y."/>
            <person name="Beeman R.W."/>
            <person name="Lord J."/>
            <person name="Oppert B."/>
            <person name="Lorenzen M."/>
            <person name="Brown S."/>
            <person name="Wang L."/>
            <person name="Savard J."/>
            <person name="Tautz D."/>
            <person name="Richards S."/>
            <person name="Weinstock G."/>
            <person name="Gibbs R.A."/>
            <person name="Liu Y."/>
            <person name="Worley K."/>
            <person name="Weinstock G."/>
            <person name="Elsik C.G."/>
            <person name="Reese J.T."/>
            <person name="Elhaik E."/>
            <person name="Landan G."/>
            <person name="Graur D."/>
            <person name="Arensburger P."/>
            <person name="Atkinson P."/>
            <person name="Beeman R.W."/>
            <person name="Beidler J."/>
            <person name="Brown S.J."/>
            <person name="Demuth J.P."/>
            <person name="Drury D.W."/>
            <person name="Du Y.Z."/>
            <person name="Fujiwara H."/>
            <person name="Lorenzen M."/>
            <person name="Maselli V."/>
            <person name="Osanai M."/>
            <person name="Park Y."/>
            <person name="Robertson H.M."/>
            <person name="Tu Z."/>
            <person name="Wang J.J."/>
            <person name="Wang S."/>
            <person name="Richards S."/>
            <person name="Song H."/>
            <person name="Zhang L."/>
            <person name="Sodergren E."/>
            <person name="Werner D."/>
            <person name="Stanke M."/>
            <person name="Morgenstern B."/>
            <person name="Solovyev V."/>
            <person name="Kosarev P."/>
            <person name="Brown G."/>
            <person name="Chen H.C."/>
            <person name="Ermolaeva O."/>
            <person name="Hlavina W."/>
            <person name="Kapustin Y."/>
            <person name="Kiryutin B."/>
            <person name="Kitts P."/>
            <person name="Maglott D."/>
            <person name="Pruitt K."/>
            <person name="Sapojnikov V."/>
            <person name="Souvorov A."/>
            <person name="Mackey A.J."/>
            <person name="Waterhouse R.M."/>
            <person name="Wyder S."/>
            <person name="Zdobnov E.M."/>
            <person name="Zdobnov E.M."/>
            <person name="Wyder S."/>
            <person name="Kriventseva E.V."/>
            <person name="Kadowaki T."/>
            <person name="Bork P."/>
            <person name="Aranda M."/>
            <person name="Bao R."/>
            <person name="Beermann A."/>
            <person name="Berns N."/>
            <person name="Bolognesi R."/>
            <person name="Bonneton F."/>
            <person name="Bopp D."/>
            <person name="Brown S.J."/>
            <person name="Bucher G."/>
            <person name="Butts T."/>
            <person name="Chaumot A."/>
            <person name="Denell R.E."/>
            <person name="Ferrier D.E."/>
            <person name="Friedrich M."/>
            <person name="Gordon C.M."/>
            <person name="Jindra M."/>
            <person name="Klingler M."/>
            <person name="Lan Q."/>
            <person name="Lattorff H.M."/>
            <person name="Laudet V."/>
            <person name="von Levetsow C."/>
            <person name="Liu Z."/>
            <person name="Lutz R."/>
            <person name="Lynch J.A."/>
            <person name="da Fonseca R.N."/>
            <person name="Posnien N."/>
            <person name="Reuter R."/>
            <person name="Roth S."/>
            <person name="Savard J."/>
            <person name="Schinko J.B."/>
            <person name="Schmitt C."/>
            <person name="Schoppmeier M."/>
            <person name="Schroder R."/>
            <person name="Shippy T.D."/>
            <person name="Simonnet F."/>
            <person name="Marques-Souza H."/>
            <person name="Tautz D."/>
            <person name="Tomoyasu Y."/>
            <person name="Trauner J."/>
            <person name="Van der Zee M."/>
            <person name="Vervoort M."/>
            <person name="Wittkopp N."/>
            <person name="Wimmer E.A."/>
            <person name="Yang X."/>
            <person name="Jones A.K."/>
            <person name="Sattelle D.B."/>
            <person name="Ebert P.R."/>
            <person name="Nelson D."/>
            <person name="Scott J.G."/>
            <person name="Beeman R.W."/>
            <person name="Muthukrishnan S."/>
            <person name="Kramer K.J."/>
            <person name="Arakane Y."/>
            <person name="Beeman R.W."/>
            <person name="Zhu Q."/>
            <person name="Hogenkamp D."/>
            <person name="Dixit R."/>
            <person name="Oppert B."/>
            <person name="Jiang H."/>
            <person name="Zou Z."/>
            <person name="Marshall J."/>
            <person name="Elpidina E."/>
            <person name="Vinokurov K."/>
            <person name="Oppert C."/>
            <person name="Zou Z."/>
            <person name="Evans J."/>
            <person name="Lu Z."/>
            <person name="Zhao P."/>
            <person name="Sumathipala N."/>
            <person name="Altincicek B."/>
            <person name="Vilcinskas A."/>
            <person name="Williams M."/>
            <person name="Hultmark D."/>
            <person name="Hetru C."/>
            <person name="Jiang H."/>
            <person name="Grimmelikhuijzen C.J."/>
            <person name="Hauser F."/>
            <person name="Cazzamali G."/>
            <person name="Williamson M."/>
            <person name="Park Y."/>
            <person name="Li B."/>
            <person name="Tanaka Y."/>
            <person name="Predel R."/>
            <person name="Neupert S."/>
            <person name="Schachtner J."/>
            <person name="Verleyen P."/>
            <person name="Raible F."/>
            <person name="Bork P."/>
            <person name="Friedrich M."/>
            <person name="Walden K.K."/>
            <person name="Robertson H.M."/>
            <person name="Angeli S."/>
            <person name="Foret S."/>
            <person name="Bucher G."/>
            <person name="Schuetz S."/>
            <person name="Maleszka R."/>
            <person name="Wimmer E.A."/>
            <person name="Beeman R.W."/>
            <person name="Lorenzen M."/>
            <person name="Tomoyasu Y."/>
            <person name="Miller S.C."/>
            <person name="Grossmann D."/>
            <person name="Bucher G."/>
        </authorList>
    </citation>
    <scope>NUCLEOTIDE SEQUENCE [LARGE SCALE GENOMIC DNA]</scope>
    <source>
        <strain evidence="2 3">Georgia GA2</strain>
    </source>
</reference>
<gene>
    <name evidence="2" type="primary">AUGUSTUS-3.0.2_32004</name>
    <name evidence="2" type="ORF">TcasGA2_TC032004</name>
</gene>
<dbReference type="GO" id="GO:0003676">
    <property type="term" value="F:nucleic acid binding"/>
    <property type="evidence" value="ECO:0007669"/>
    <property type="project" value="InterPro"/>
</dbReference>
<dbReference type="InParanoid" id="A0A139WNB1"/>
<organism evidence="2 3">
    <name type="scientific">Tribolium castaneum</name>
    <name type="common">Red flour beetle</name>
    <dbReference type="NCBI Taxonomy" id="7070"/>
    <lineage>
        <taxon>Eukaryota</taxon>
        <taxon>Metazoa</taxon>
        <taxon>Ecdysozoa</taxon>
        <taxon>Arthropoda</taxon>
        <taxon>Hexapoda</taxon>
        <taxon>Insecta</taxon>
        <taxon>Pterygota</taxon>
        <taxon>Neoptera</taxon>
        <taxon>Endopterygota</taxon>
        <taxon>Coleoptera</taxon>
        <taxon>Polyphaga</taxon>
        <taxon>Cucujiformia</taxon>
        <taxon>Tenebrionidae</taxon>
        <taxon>Tenebrionidae incertae sedis</taxon>
        <taxon>Tribolium</taxon>
    </lineage>
</organism>
<dbReference type="Gene3D" id="3.30.420.10">
    <property type="entry name" value="Ribonuclease H-like superfamily/Ribonuclease H"/>
    <property type="match status" value="1"/>
</dbReference>
<proteinExistence type="predicted"/>
<protein>
    <submittedName>
        <fullName evidence="2">Uncharacterized protein</fullName>
    </submittedName>
</protein>
<feature type="compositionally biased region" description="Basic residues" evidence="1">
    <location>
        <begin position="164"/>
        <end position="175"/>
    </location>
</feature>
<evidence type="ECO:0000256" key="1">
    <source>
        <dbReference type="SAM" id="MobiDB-lite"/>
    </source>
</evidence>
<dbReference type="InterPro" id="IPR012337">
    <property type="entry name" value="RNaseH-like_sf"/>
</dbReference>
<dbReference type="AlphaFoldDB" id="A0A139WNB1"/>
<sequence>MMFPNRKEDLFSRKVKLTPPAYRRIKIASVNLNLSLPITYPFQRSKTPAWTYNNNYIFYIDASKSDTVDAAYVTNDTQQAFRLSPECSVNTAELYAILRALQSAEAHHESNKSLAICTDSISSILNIQKLYPTNPIMIKIQEEIQKHTNCRKGSTSHLGTSTLRNRRKRTRRSNS</sequence>
<dbReference type="EMBL" id="KQ971310">
    <property type="protein sequence ID" value="KYB29518.1"/>
    <property type="molecule type" value="Genomic_DNA"/>
</dbReference>
<dbReference type="InterPro" id="IPR036397">
    <property type="entry name" value="RNaseH_sf"/>
</dbReference>